<comment type="caution">
    <text evidence="1">The sequence shown here is derived from an EMBL/GenBank/DDBJ whole genome shotgun (WGS) entry which is preliminary data.</text>
</comment>
<evidence type="ECO:0000313" key="2">
    <source>
        <dbReference type="Proteomes" id="UP001383192"/>
    </source>
</evidence>
<organism evidence="1 2">
    <name type="scientific">Paramarasmius palmivorus</name>
    <dbReference type="NCBI Taxonomy" id="297713"/>
    <lineage>
        <taxon>Eukaryota</taxon>
        <taxon>Fungi</taxon>
        <taxon>Dikarya</taxon>
        <taxon>Basidiomycota</taxon>
        <taxon>Agaricomycotina</taxon>
        <taxon>Agaricomycetes</taxon>
        <taxon>Agaricomycetidae</taxon>
        <taxon>Agaricales</taxon>
        <taxon>Marasmiineae</taxon>
        <taxon>Marasmiaceae</taxon>
        <taxon>Paramarasmius</taxon>
    </lineage>
</organism>
<keyword evidence="2" id="KW-1185">Reference proteome</keyword>
<evidence type="ECO:0008006" key="3">
    <source>
        <dbReference type="Google" id="ProtNLM"/>
    </source>
</evidence>
<accession>A0AAW0BLK5</accession>
<name>A0AAW0BLK5_9AGAR</name>
<dbReference type="EMBL" id="JAYKXP010000096">
    <property type="protein sequence ID" value="KAK7027389.1"/>
    <property type="molecule type" value="Genomic_DNA"/>
</dbReference>
<evidence type="ECO:0000313" key="1">
    <source>
        <dbReference type="EMBL" id="KAK7027389.1"/>
    </source>
</evidence>
<gene>
    <name evidence="1" type="ORF">VNI00_015225</name>
</gene>
<protein>
    <recommendedName>
        <fullName evidence="3">F-box domain-containing protein</fullName>
    </recommendedName>
</protein>
<reference evidence="1 2" key="1">
    <citation type="submission" date="2024-01" db="EMBL/GenBank/DDBJ databases">
        <title>A draft genome for a cacao thread blight-causing isolate of Paramarasmius palmivorus.</title>
        <authorList>
            <person name="Baruah I.K."/>
            <person name="Bukari Y."/>
            <person name="Amoako-Attah I."/>
            <person name="Meinhardt L.W."/>
            <person name="Bailey B.A."/>
            <person name="Cohen S.P."/>
        </authorList>
    </citation>
    <scope>NUCLEOTIDE SEQUENCE [LARGE SCALE GENOMIC DNA]</scope>
    <source>
        <strain evidence="1 2">GH-12</strain>
    </source>
</reference>
<dbReference type="AlphaFoldDB" id="A0AAW0BLK5"/>
<proteinExistence type="predicted"/>
<sequence length="575" mass="66221">MDRASEARAPIYNDFLHFPHTILTPIFDNMSVSQLRKMRRVSTTAMQEIRAYDKITFSEKQLYKQFFSADDIDRFRAVQSKTRALATGDAITFHLARTPVQATLLKVLVPTDGLLDMGKFILSANFNFVQASYYVGNTYTTDISSSFNESFRKDCTTRIVTLEEGNEDRPSGGIYTFQNSIGVTVELTRTLNEPIDAVLAQRSTLDMNFATHNEIVSLYPRSSFIEKKAFYMNERDTLSGTTDDQYIIQGWTFATMISAVTALDTDHELSFKTRYVGDRHCWIVRFEQPVQSDTPGTTSETSMFNDLLFLSSWHTYCPTPSSTQLIRNQASCGFPPHSLVITWEAEKALWAYDCINMVNDIYSARVCQNEDVECLDLLNSFGEAQKDDRRVNNRHQHYQYLIKRVMVHRIYLHGDFPAEASDWGPSQEDELNQMTTYEQALHTTTRFLTKLYPILESNFVESSAFTQMRQDFQASVELYSVFGATIQCPTGHTVSTLIKCIEDMNHTRFCSGAKFSLYFDLEWEEDRLWTRCHFHVPLHILASVKEDLKCWSEEEFTNAYLKVVILQTDEETRPL</sequence>
<dbReference type="Proteomes" id="UP001383192">
    <property type="component" value="Unassembled WGS sequence"/>
</dbReference>